<dbReference type="OrthoDB" id="4062651at2759"/>
<comment type="subcellular location">
    <subcellularLocation>
        <location evidence="1">Membrane</location>
        <topology evidence="1">Single-pass type I membrane protein</topology>
    </subcellularLocation>
</comment>
<dbReference type="InterPro" id="IPR013695">
    <property type="entry name" value="WAK"/>
</dbReference>
<dbReference type="FunFam" id="2.10.25.10:FF:000628">
    <property type="entry name" value="Wall-associated receptor kinase 2"/>
    <property type="match status" value="1"/>
</dbReference>
<comment type="caution">
    <text evidence="19">The sequence shown here is derived from an EMBL/GenBank/DDBJ whole genome shotgun (WGS) entry which is preliminary data.</text>
</comment>
<evidence type="ECO:0000256" key="15">
    <source>
        <dbReference type="SAM" id="MobiDB-lite"/>
    </source>
</evidence>
<evidence type="ECO:0000256" key="10">
    <source>
        <dbReference type="ARBA" id="ARBA00022989"/>
    </source>
</evidence>
<dbReference type="Gene3D" id="1.10.510.10">
    <property type="entry name" value="Transferase(Phosphotransferase) domain 1"/>
    <property type="match status" value="2"/>
</dbReference>
<evidence type="ECO:0000256" key="13">
    <source>
        <dbReference type="ARBA" id="ARBA00023180"/>
    </source>
</evidence>
<keyword evidence="8" id="KW-0418">Kinase</keyword>
<evidence type="ECO:0000256" key="11">
    <source>
        <dbReference type="ARBA" id="ARBA00023136"/>
    </source>
</evidence>
<evidence type="ECO:0000256" key="16">
    <source>
        <dbReference type="SAM" id="Phobius"/>
    </source>
</evidence>
<dbReference type="FunFam" id="1.10.510.10:FF:000084">
    <property type="entry name" value="Wall-associated receptor kinase 2"/>
    <property type="match status" value="2"/>
</dbReference>
<keyword evidence="6 17" id="KW-0732">Signal</keyword>
<dbReference type="Pfam" id="PF08488">
    <property type="entry name" value="WAK"/>
    <property type="match status" value="1"/>
</dbReference>
<dbReference type="GO" id="GO:0005509">
    <property type="term" value="F:calcium ion binding"/>
    <property type="evidence" value="ECO:0007669"/>
    <property type="project" value="InterPro"/>
</dbReference>
<feature type="chain" id="PRO_5018556342" evidence="17">
    <location>
        <begin position="22"/>
        <end position="1437"/>
    </location>
</feature>
<dbReference type="PROSITE" id="PS01187">
    <property type="entry name" value="EGF_CA"/>
    <property type="match status" value="2"/>
</dbReference>
<evidence type="ECO:0000256" key="1">
    <source>
        <dbReference type="ARBA" id="ARBA00004479"/>
    </source>
</evidence>
<dbReference type="InterPro" id="IPR049883">
    <property type="entry name" value="NOTCH1_EGF-like"/>
</dbReference>
<dbReference type="InterPro" id="IPR018097">
    <property type="entry name" value="EGF_Ca-bd_CS"/>
</dbReference>
<keyword evidence="11 16" id="KW-0472">Membrane</keyword>
<evidence type="ECO:0000256" key="2">
    <source>
        <dbReference type="ARBA" id="ARBA00022527"/>
    </source>
</evidence>
<evidence type="ECO:0000313" key="20">
    <source>
        <dbReference type="Proteomes" id="UP000283530"/>
    </source>
</evidence>
<feature type="transmembrane region" description="Helical" evidence="16">
    <location>
        <begin position="329"/>
        <end position="351"/>
    </location>
</feature>
<dbReference type="STRING" id="337451.A0A3S4NM19"/>
<reference evidence="19 20" key="1">
    <citation type="journal article" date="2019" name="Nat. Plants">
        <title>Stout camphor tree genome fills gaps in understanding of flowering plant genome evolution.</title>
        <authorList>
            <person name="Chaw S.M."/>
            <person name="Liu Y.C."/>
            <person name="Wu Y.W."/>
            <person name="Wang H.Y."/>
            <person name="Lin C.I."/>
            <person name="Wu C.S."/>
            <person name="Ke H.M."/>
            <person name="Chang L.Y."/>
            <person name="Hsu C.Y."/>
            <person name="Yang H.T."/>
            <person name="Sudianto E."/>
            <person name="Hsu M.H."/>
            <person name="Wu K.P."/>
            <person name="Wang L.N."/>
            <person name="Leebens-Mack J.H."/>
            <person name="Tsai I.J."/>
        </authorList>
    </citation>
    <scope>NUCLEOTIDE SEQUENCE [LARGE SCALE GENOMIC DNA]</scope>
    <source>
        <strain evidence="20">cv. Chaw 1501</strain>
        <tissue evidence="19">Young leaves</tissue>
    </source>
</reference>
<evidence type="ECO:0000256" key="14">
    <source>
        <dbReference type="PROSITE-ProRule" id="PRU10141"/>
    </source>
</evidence>
<evidence type="ECO:0000256" key="6">
    <source>
        <dbReference type="ARBA" id="ARBA00022729"/>
    </source>
</evidence>
<evidence type="ECO:0000259" key="18">
    <source>
        <dbReference type="PROSITE" id="PS50011"/>
    </source>
</evidence>
<dbReference type="PROSITE" id="PS50011">
    <property type="entry name" value="PROTEIN_KINASE_DOM"/>
    <property type="match status" value="2"/>
</dbReference>
<feature type="region of interest" description="Disordered" evidence="15">
    <location>
        <begin position="684"/>
        <end position="707"/>
    </location>
</feature>
<proteinExistence type="predicted"/>
<keyword evidence="13" id="KW-0325">Glycoprotein</keyword>
<dbReference type="GO" id="GO:0004674">
    <property type="term" value="F:protein serine/threonine kinase activity"/>
    <property type="evidence" value="ECO:0007669"/>
    <property type="project" value="UniProtKB-KW"/>
</dbReference>
<dbReference type="InterPro" id="IPR000742">
    <property type="entry name" value="EGF"/>
</dbReference>
<accession>A0A3S4NM19</accession>
<feature type="compositionally biased region" description="Basic and acidic residues" evidence="15">
    <location>
        <begin position="690"/>
        <end position="700"/>
    </location>
</feature>
<name>A0A3S4NM19_9MAGN</name>
<dbReference type="GO" id="GO:0005524">
    <property type="term" value="F:ATP binding"/>
    <property type="evidence" value="ECO:0007669"/>
    <property type="project" value="UniProtKB-UniRule"/>
</dbReference>
<dbReference type="InterPro" id="IPR017441">
    <property type="entry name" value="Protein_kinase_ATP_BS"/>
</dbReference>
<dbReference type="SMART" id="SM00179">
    <property type="entry name" value="EGF_CA"/>
    <property type="match status" value="3"/>
</dbReference>
<dbReference type="CDD" id="cd14066">
    <property type="entry name" value="STKc_IRAK"/>
    <property type="match status" value="2"/>
</dbReference>
<dbReference type="InterPro" id="IPR011009">
    <property type="entry name" value="Kinase-like_dom_sf"/>
</dbReference>
<dbReference type="InterPro" id="IPR001881">
    <property type="entry name" value="EGF-like_Ca-bd_dom"/>
</dbReference>
<feature type="transmembrane region" description="Helical" evidence="16">
    <location>
        <begin position="1045"/>
        <end position="1066"/>
    </location>
</feature>
<feature type="binding site" evidence="14">
    <location>
        <position position="429"/>
    </location>
    <ligand>
        <name>ATP</name>
        <dbReference type="ChEBI" id="CHEBI:30616"/>
    </ligand>
</feature>
<keyword evidence="20" id="KW-1185">Reference proteome</keyword>
<dbReference type="GO" id="GO:0005886">
    <property type="term" value="C:plasma membrane"/>
    <property type="evidence" value="ECO:0007669"/>
    <property type="project" value="TreeGrafter"/>
</dbReference>
<dbReference type="Proteomes" id="UP000283530">
    <property type="component" value="Unassembled WGS sequence"/>
</dbReference>
<dbReference type="PANTHER" id="PTHR27005">
    <property type="entry name" value="WALL-ASSOCIATED RECEPTOR KINASE-LIKE 21"/>
    <property type="match status" value="1"/>
</dbReference>
<dbReference type="PANTHER" id="PTHR27005:SF283">
    <property type="entry name" value="OS02G0633066 PROTEIN"/>
    <property type="match status" value="1"/>
</dbReference>
<keyword evidence="5 16" id="KW-0812">Transmembrane</keyword>
<keyword evidence="12" id="KW-1015">Disulfide bond</keyword>
<dbReference type="PROSITE" id="PS00107">
    <property type="entry name" value="PROTEIN_KINASE_ATP"/>
    <property type="match status" value="2"/>
</dbReference>
<dbReference type="EMBL" id="QPKB01000003">
    <property type="protein sequence ID" value="RWR78970.1"/>
    <property type="molecule type" value="Genomic_DNA"/>
</dbReference>
<dbReference type="SUPFAM" id="SSF56112">
    <property type="entry name" value="Protein kinase-like (PK-like)"/>
    <property type="match status" value="2"/>
</dbReference>
<evidence type="ECO:0000256" key="17">
    <source>
        <dbReference type="SAM" id="SignalP"/>
    </source>
</evidence>
<dbReference type="Pfam" id="PF00069">
    <property type="entry name" value="Pkinase"/>
    <property type="match status" value="2"/>
</dbReference>
<feature type="domain" description="Protein kinase" evidence="18">
    <location>
        <begin position="400"/>
        <end position="682"/>
    </location>
</feature>
<dbReference type="InterPro" id="IPR000719">
    <property type="entry name" value="Prot_kinase_dom"/>
</dbReference>
<evidence type="ECO:0000256" key="9">
    <source>
        <dbReference type="ARBA" id="ARBA00022840"/>
    </source>
</evidence>
<protein>
    <submittedName>
        <fullName evidence="19">Putative ATP binding protein</fullName>
    </submittedName>
</protein>
<dbReference type="PROSITE" id="PS00108">
    <property type="entry name" value="PROTEIN_KINASE_ST"/>
    <property type="match status" value="2"/>
</dbReference>
<evidence type="ECO:0000256" key="7">
    <source>
        <dbReference type="ARBA" id="ARBA00022741"/>
    </source>
</evidence>
<evidence type="ECO:0000256" key="12">
    <source>
        <dbReference type="ARBA" id="ARBA00023157"/>
    </source>
</evidence>
<evidence type="ECO:0000256" key="4">
    <source>
        <dbReference type="ARBA" id="ARBA00022679"/>
    </source>
</evidence>
<keyword evidence="7 14" id="KW-0547">Nucleotide-binding</keyword>
<feature type="binding site" evidence="14">
    <location>
        <position position="1144"/>
    </location>
    <ligand>
        <name>ATP</name>
        <dbReference type="ChEBI" id="CHEBI:30616"/>
    </ligand>
</feature>
<dbReference type="Gene3D" id="2.10.25.10">
    <property type="entry name" value="Laminin"/>
    <property type="match status" value="4"/>
</dbReference>
<evidence type="ECO:0000256" key="8">
    <source>
        <dbReference type="ARBA" id="ARBA00022777"/>
    </source>
</evidence>
<keyword evidence="10 16" id="KW-1133">Transmembrane helix</keyword>
<keyword evidence="4" id="KW-0808">Transferase</keyword>
<evidence type="ECO:0000256" key="5">
    <source>
        <dbReference type="ARBA" id="ARBA00022692"/>
    </source>
</evidence>
<dbReference type="FunFam" id="3.30.200.20:FF:000043">
    <property type="entry name" value="Wall-associated receptor kinase 2"/>
    <property type="match status" value="2"/>
</dbReference>
<keyword evidence="3" id="KW-0245">EGF-like domain</keyword>
<feature type="signal peptide" evidence="17">
    <location>
        <begin position="1"/>
        <end position="21"/>
    </location>
</feature>
<dbReference type="GO" id="GO:0007166">
    <property type="term" value="P:cell surface receptor signaling pathway"/>
    <property type="evidence" value="ECO:0007669"/>
    <property type="project" value="InterPro"/>
</dbReference>
<dbReference type="Pfam" id="PF13947">
    <property type="entry name" value="GUB_WAK_bind"/>
    <property type="match status" value="2"/>
</dbReference>
<dbReference type="Pfam" id="PF07645">
    <property type="entry name" value="EGF_CA"/>
    <property type="match status" value="2"/>
</dbReference>
<dbReference type="InterPro" id="IPR025287">
    <property type="entry name" value="WAK_GUB"/>
</dbReference>
<organism evidence="19 20">
    <name type="scientific">Cinnamomum micranthum f. kanehirae</name>
    <dbReference type="NCBI Taxonomy" id="337451"/>
    <lineage>
        <taxon>Eukaryota</taxon>
        <taxon>Viridiplantae</taxon>
        <taxon>Streptophyta</taxon>
        <taxon>Embryophyta</taxon>
        <taxon>Tracheophyta</taxon>
        <taxon>Spermatophyta</taxon>
        <taxon>Magnoliopsida</taxon>
        <taxon>Magnoliidae</taxon>
        <taxon>Laurales</taxon>
        <taxon>Lauraceae</taxon>
        <taxon>Cinnamomum</taxon>
    </lineage>
</organism>
<keyword evidence="2" id="KW-0723">Serine/threonine-protein kinase</keyword>
<feature type="domain" description="Protein kinase" evidence="18">
    <location>
        <begin position="1115"/>
        <end position="1397"/>
    </location>
</feature>
<dbReference type="InterPro" id="IPR045274">
    <property type="entry name" value="WAK-like"/>
</dbReference>
<dbReference type="Gene3D" id="3.30.200.20">
    <property type="entry name" value="Phosphorylase Kinase, domain 1"/>
    <property type="match status" value="2"/>
</dbReference>
<dbReference type="SMART" id="SM00220">
    <property type="entry name" value="S_TKc"/>
    <property type="match status" value="2"/>
</dbReference>
<dbReference type="GO" id="GO:0030247">
    <property type="term" value="F:polysaccharide binding"/>
    <property type="evidence" value="ECO:0007669"/>
    <property type="project" value="InterPro"/>
</dbReference>
<gene>
    <name evidence="19" type="ORF">CKAN_00752500</name>
</gene>
<dbReference type="InterPro" id="IPR008271">
    <property type="entry name" value="Ser/Thr_kinase_AS"/>
</dbReference>
<evidence type="ECO:0000256" key="3">
    <source>
        <dbReference type="ARBA" id="ARBA00022536"/>
    </source>
</evidence>
<dbReference type="CDD" id="cd00054">
    <property type="entry name" value="EGF_CA"/>
    <property type="match status" value="2"/>
</dbReference>
<dbReference type="SMART" id="SM00181">
    <property type="entry name" value="EGF"/>
    <property type="match status" value="2"/>
</dbReference>
<evidence type="ECO:0000313" key="19">
    <source>
        <dbReference type="EMBL" id="RWR78970.1"/>
    </source>
</evidence>
<sequence>MGGWYMLLHVVVLWLTTAVASDPKPNCQKKCGDINISYPFGIGNGCSMDGLWFNLTCNETYDPPKLFMIGYEVLEISVQQGQARVNSFVASDCYNSSGPMVGYSSQMSLAESGPFTFSNTRNRFTALGCDTVAFVTGYLFYSNSNYTSGCTSSCWDGETVTNGTCSGIGCCQTSIPIGAKVFEIQVKSSYNHSIVLSFNPCSYAFLIADDAFEFNINDLAINGTYGDGEGKQVPVVLDWAIGNETCELAQRNSSAYACKSEKSTCYNSTNGPGYRCNCSHGYEGNPYLERGCQDIDECEVGNYTCSSLRKCKNTDGSYSCTLDIKQLEGVLGTCSSLLFVIIGAGLIYCGLKERKNHLLKERFFKENGGLLLQQQITSHRVPVTTKIFSAEELQRATNYYSEERIIGRGGNGTVYKGILSDNTIVAIKKSQRVNETQKEQFINEVFILSQINHRNVVKLLGCCLENEVPLLVYEFISNGTLFHHIHDETRLSSLSLGDRLRIASETAEALDYLHSSASIPIFHRDVKSTNILLESNLTAKVSDFGASRLVPLDQTHITTLVQGTLGYLDPEYLQTGRLTEKSDVYSFGVVLVELLTGEKPISTNRSEEERSLSMYFISSMKENHLFGILENRVKDEGRVEQLLAVAQLAKRCLEVKGEERPTMKEVALELEGLRRSVEHTWVQSNNEETESLHGELETRSRGNGNAAEQESLNNYSISSLDIGREMSSIFLLQLILLAAASSASDTKPGCPDTCGNVTVPYPFGIKDGCSIDEDWFYLTCNYSYTPPKLLLGSDEVVNITLQGQLEVNNFISSDCYDESGSLYSSSWWMTLNRNAPFTFSYTRNKFTAIGCDTIALITGSSGRNFTSGCVSFCSDDGSVTNNSCSGIGCCQTPIPMGAKMFEVKVTSSKNHSEVLDFNPCSFAFLIDQEKFKFSVTDLSRTSSYNKTTLVPVVIDWAIGNGTCESARRDAATFACVSENSNCSDSSDGPGYRCSCSQGYRGNPYLKGGCKDIDECKENTYDCRGGKCKNKEGSYSCTSDNKLLKVILGIVPGLLFLLIASWIYWGLKRRKLSKLKEEFFLKNGGMLLQQQINSHGVAVATKIFSAEELERATNNYDETQILGRGGYGTVYKGVLSDNRVVAIKKSKIVDESQIEQFINEVFILSQINHRNVVKLMGCCLETQVPLLVYEFISNGTLFHHIHDEAHTSSISLENRLRIAGETAGALAYLHSEASIPIFHRDVKSTNILLDDNLIAKVSDFGASRLVPLDQNQITTLVQGTLGYLDPEYFHTGQLTDKSDVYSFGVVLVELLTAEKPICMNRSQEERNLSMYFVSSIKENRLFQVLESRVVDEGGVEQLLAVSQLAKKCLKIKGEERPTMKEVAAELEGLRKSTRHPWVETNHEENERLLGEPSTACNDNMVGQDSLGNRTISALEIGR</sequence>
<keyword evidence="9 14" id="KW-0067">ATP-binding</keyword>